<accession>A0A6H5H778</accession>
<proteinExistence type="predicted"/>
<evidence type="ECO:0008006" key="3">
    <source>
        <dbReference type="Google" id="ProtNLM"/>
    </source>
</evidence>
<dbReference type="SUPFAM" id="SSF57667">
    <property type="entry name" value="beta-beta-alpha zinc fingers"/>
    <property type="match status" value="1"/>
</dbReference>
<organism evidence="1 2">
    <name type="scientific">Nesidiocoris tenuis</name>
    <dbReference type="NCBI Taxonomy" id="355587"/>
    <lineage>
        <taxon>Eukaryota</taxon>
        <taxon>Metazoa</taxon>
        <taxon>Ecdysozoa</taxon>
        <taxon>Arthropoda</taxon>
        <taxon>Hexapoda</taxon>
        <taxon>Insecta</taxon>
        <taxon>Pterygota</taxon>
        <taxon>Neoptera</taxon>
        <taxon>Paraneoptera</taxon>
        <taxon>Hemiptera</taxon>
        <taxon>Heteroptera</taxon>
        <taxon>Panheteroptera</taxon>
        <taxon>Cimicomorpha</taxon>
        <taxon>Miridae</taxon>
        <taxon>Dicyphina</taxon>
        <taxon>Nesidiocoris</taxon>
    </lineage>
</organism>
<name>A0A6H5H778_9HEMI</name>
<dbReference type="EMBL" id="CADCXU010026813">
    <property type="protein sequence ID" value="CAB0013520.1"/>
    <property type="molecule type" value="Genomic_DNA"/>
</dbReference>
<feature type="non-terminal residue" evidence="1">
    <location>
        <position position="126"/>
    </location>
</feature>
<evidence type="ECO:0000313" key="2">
    <source>
        <dbReference type="Proteomes" id="UP000479000"/>
    </source>
</evidence>
<keyword evidence="2" id="KW-1185">Reference proteome</keyword>
<gene>
    <name evidence="1" type="ORF">NTEN_LOCUS18131</name>
</gene>
<protein>
    <recommendedName>
        <fullName evidence="3">C2H2-type domain-containing protein</fullName>
    </recommendedName>
</protein>
<reference evidence="1 2" key="1">
    <citation type="submission" date="2020-02" db="EMBL/GenBank/DDBJ databases">
        <authorList>
            <person name="Ferguson B K."/>
        </authorList>
    </citation>
    <scope>NUCLEOTIDE SEQUENCE [LARGE SCALE GENOMIC DNA]</scope>
</reference>
<evidence type="ECO:0000313" key="1">
    <source>
        <dbReference type="EMBL" id="CAB0013520.1"/>
    </source>
</evidence>
<dbReference type="InterPro" id="IPR036236">
    <property type="entry name" value="Znf_C2H2_sf"/>
</dbReference>
<sequence length="126" mass="14340">MFKCPHCPYRAKQKTHLKCHLGLRHGHLLSSTTGRICYTTGRRNALIASAQERPARKMELPINAKEMMNPKLVDLRKNNSFLVFLLLKMSQVLQEEMGPQPASKIRMRCGKAGFFVPSLSSQDERS</sequence>
<dbReference type="AlphaFoldDB" id="A0A6H5H778"/>
<dbReference type="Proteomes" id="UP000479000">
    <property type="component" value="Unassembled WGS sequence"/>
</dbReference>